<dbReference type="PANTHER" id="PTHR46601">
    <property type="entry name" value="ULP_PROTEASE DOMAIN-CONTAINING PROTEIN"/>
    <property type="match status" value="1"/>
</dbReference>
<keyword evidence="2" id="KW-1185">Reference proteome</keyword>
<dbReference type="Proteomes" id="UP000887116">
    <property type="component" value="Unassembled WGS sequence"/>
</dbReference>
<proteinExistence type="predicted"/>
<name>A0A8X6GWH8_TRICU</name>
<protein>
    <submittedName>
        <fullName evidence="1">Uncharacterized protein</fullName>
    </submittedName>
</protein>
<sequence length="113" mass="12989">MKFFAASHRKDAIDGTGGSVKRSVWIAVKSRKNIVNSALEFYDLARSLYRNIFFIFVAKEEIKEKMVMLDDKWEGLKIIPGIQSTHFFQSEDDHSISVARTSLSHFKCALFLK</sequence>
<reference evidence="1" key="1">
    <citation type="submission" date="2020-07" db="EMBL/GenBank/DDBJ databases">
        <title>Multicomponent nature underlies the extraordinary mechanical properties of spider dragline silk.</title>
        <authorList>
            <person name="Kono N."/>
            <person name="Nakamura H."/>
            <person name="Mori M."/>
            <person name="Yoshida Y."/>
            <person name="Ohtoshi R."/>
            <person name="Malay A.D."/>
            <person name="Moran D.A.P."/>
            <person name="Tomita M."/>
            <person name="Numata K."/>
            <person name="Arakawa K."/>
        </authorList>
    </citation>
    <scope>NUCLEOTIDE SEQUENCE</scope>
</reference>
<accession>A0A8X6GWH8</accession>
<gene>
    <name evidence="1" type="ORF">TNCT_64751</name>
</gene>
<organism evidence="1 2">
    <name type="scientific">Trichonephila clavata</name>
    <name type="common">Joro spider</name>
    <name type="synonym">Nephila clavata</name>
    <dbReference type="NCBI Taxonomy" id="2740835"/>
    <lineage>
        <taxon>Eukaryota</taxon>
        <taxon>Metazoa</taxon>
        <taxon>Ecdysozoa</taxon>
        <taxon>Arthropoda</taxon>
        <taxon>Chelicerata</taxon>
        <taxon>Arachnida</taxon>
        <taxon>Araneae</taxon>
        <taxon>Araneomorphae</taxon>
        <taxon>Entelegynae</taxon>
        <taxon>Araneoidea</taxon>
        <taxon>Nephilidae</taxon>
        <taxon>Trichonephila</taxon>
    </lineage>
</organism>
<dbReference type="AlphaFoldDB" id="A0A8X6GWH8"/>
<evidence type="ECO:0000313" key="2">
    <source>
        <dbReference type="Proteomes" id="UP000887116"/>
    </source>
</evidence>
<dbReference type="OrthoDB" id="6435713at2759"/>
<dbReference type="PANTHER" id="PTHR46601:SF2">
    <property type="entry name" value="UBIQUITIN-LIKE PROTEASE FAMILY PROFILE DOMAIN-CONTAINING PROTEIN"/>
    <property type="match status" value="1"/>
</dbReference>
<dbReference type="EMBL" id="BMAO01013833">
    <property type="protein sequence ID" value="GFQ91213.1"/>
    <property type="molecule type" value="Genomic_DNA"/>
</dbReference>
<evidence type="ECO:0000313" key="1">
    <source>
        <dbReference type="EMBL" id="GFQ91213.1"/>
    </source>
</evidence>
<comment type="caution">
    <text evidence="1">The sequence shown here is derived from an EMBL/GenBank/DDBJ whole genome shotgun (WGS) entry which is preliminary data.</text>
</comment>